<evidence type="ECO:0000256" key="2">
    <source>
        <dbReference type="SAM" id="Phobius"/>
    </source>
</evidence>
<feature type="compositionally biased region" description="Basic and acidic residues" evidence="1">
    <location>
        <begin position="17"/>
        <end position="40"/>
    </location>
</feature>
<feature type="transmembrane region" description="Helical" evidence="2">
    <location>
        <begin position="195"/>
        <end position="216"/>
    </location>
</feature>
<feature type="compositionally biased region" description="Polar residues" evidence="1">
    <location>
        <begin position="235"/>
        <end position="246"/>
    </location>
</feature>
<feature type="compositionally biased region" description="Acidic residues" evidence="1">
    <location>
        <begin position="41"/>
        <end position="52"/>
    </location>
</feature>
<keyword evidence="2" id="KW-1133">Transmembrane helix</keyword>
<feature type="region of interest" description="Disordered" evidence="1">
    <location>
        <begin position="222"/>
        <end position="246"/>
    </location>
</feature>
<feature type="region of interest" description="Disordered" evidence="1">
    <location>
        <begin position="389"/>
        <end position="409"/>
    </location>
</feature>
<feature type="compositionally biased region" description="Polar residues" evidence="1">
    <location>
        <begin position="130"/>
        <end position="139"/>
    </location>
</feature>
<dbReference type="AlphaFoldDB" id="A0A1J7I623"/>
<feature type="region of interest" description="Disordered" evidence="1">
    <location>
        <begin position="305"/>
        <end position="346"/>
    </location>
</feature>
<feature type="compositionally biased region" description="Polar residues" evidence="1">
    <location>
        <begin position="316"/>
        <end position="328"/>
    </location>
</feature>
<feature type="compositionally biased region" description="Polar residues" evidence="1">
    <location>
        <begin position="105"/>
        <end position="123"/>
    </location>
</feature>
<dbReference type="OrthoDB" id="5238281at2759"/>
<evidence type="ECO:0008006" key="5">
    <source>
        <dbReference type="Google" id="ProtNLM"/>
    </source>
</evidence>
<feature type="region of interest" description="Disordered" evidence="1">
    <location>
        <begin position="165"/>
        <end position="187"/>
    </location>
</feature>
<keyword evidence="2" id="KW-0472">Membrane</keyword>
<proteinExistence type="predicted"/>
<keyword evidence="2" id="KW-0812">Transmembrane</keyword>
<dbReference type="EMBL" id="KV875110">
    <property type="protein sequence ID" value="OIW22819.1"/>
    <property type="molecule type" value="Genomic_DNA"/>
</dbReference>
<dbReference type="STRING" id="1408157.A0A1J7I623"/>
<evidence type="ECO:0000313" key="3">
    <source>
        <dbReference type="EMBL" id="OIW22819.1"/>
    </source>
</evidence>
<dbReference type="InParanoid" id="A0A1J7I623"/>
<keyword evidence="4" id="KW-1185">Reference proteome</keyword>
<name>A0A1J7I623_9PEZI</name>
<feature type="region of interest" description="Disordered" evidence="1">
    <location>
        <begin position="105"/>
        <end position="144"/>
    </location>
</feature>
<dbReference type="Proteomes" id="UP000182658">
    <property type="component" value="Unassembled WGS sequence"/>
</dbReference>
<organism evidence="3 4">
    <name type="scientific">Coniochaeta ligniaria NRRL 30616</name>
    <dbReference type="NCBI Taxonomy" id="1408157"/>
    <lineage>
        <taxon>Eukaryota</taxon>
        <taxon>Fungi</taxon>
        <taxon>Dikarya</taxon>
        <taxon>Ascomycota</taxon>
        <taxon>Pezizomycotina</taxon>
        <taxon>Sordariomycetes</taxon>
        <taxon>Sordariomycetidae</taxon>
        <taxon>Coniochaetales</taxon>
        <taxon>Coniochaetaceae</taxon>
        <taxon>Coniochaeta</taxon>
    </lineage>
</organism>
<evidence type="ECO:0000256" key="1">
    <source>
        <dbReference type="SAM" id="MobiDB-lite"/>
    </source>
</evidence>
<gene>
    <name evidence="3" type="ORF">CONLIGDRAFT_150775</name>
</gene>
<reference evidence="3 4" key="1">
    <citation type="submission" date="2016-10" db="EMBL/GenBank/DDBJ databases">
        <title>Draft genome sequence of Coniochaeta ligniaria NRRL30616, a lignocellulolytic fungus for bioabatement of inhibitors in plant biomass hydrolysates.</title>
        <authorList>
            <consortium name="DOE Joint Genome Institute"/>
            <person name="Jimenez D.J."/>
            <person name="Hector R.E."/>
            <person name="Riley R."/>
            <person name="Sun H."/>
            <person name="Grigoriev I.V."/>
            <person name="Van Elsas J.D."/>
            <person name="Nichols N.N."/>
        </authorList>
    </citation>
    <scope>NUCLEOTIDE SEQUENCE [LARGE SCALE GENOMIC DNA]</scope>
    <source>
        <strain evidence="3 4">NRRL 30616</strain>
    </source>
</reference>
<evidence type="ECO:0000313" key="4">
    <source>
        <dbReference type="Proteomes" id="UP000182658"/>
    </source>
</evidence>
<feature type="region of interest" description="Disordered" evidence="1">
    <location>
        <begin position="17"/>
        <end position="67"/>
    </location>
</feature>
<protein>
    <recommendedName>
        <fullName evidence="5">Mid2 domain-containing protein</fullName>
    </recommendedName>
</protein>
<sequence length="409" mass="43224">MGILSTRNTRRRRFVRAGRERMDDIGDVHLEQSLWARDDDPTLPDIDDDDGPDSAGPDTDTEDDDEPATGTVALLTAVPPPTSIPILSSSTRSIPTLTAIAHTPTFPSSTTTARAVKPTSASASRPVGFTTVTSPTARQSSTTASSLIITTTTGSALFISASNQPVPSGAVRPQHDDQPLLSSPSGPKLSAGAKAGIAIGTIAAVVLLAALGFLIWKRRARRSVASRPGRPDDASPSNPRPQDNVRSQSQIMDELMASAYATQNGGDMSRTYLDEKMAANSSPPAVAEQPQIRRSIASWLRRHHPLDLNPLGGGRTSTASAPRTTISDVSELAPPQPAQRKQDKTKYISVWSDSTPDSSSSSGSTSIVSFYGRGSRYLSDSIRGTWILPPRAKSLASRDRDSGGGGGYV</sequence>
<accession>A0A1J7I623</accession>